<feature type="domain" description="Guanylate-binding protein/Atlastin C-terminal" evidence="1">
    <location>
        <begin position="8"/>
        <end position="159"/>
    </location>
</feature>
<comment type="caution">
    <text evidence="2">The sequence shown here is derived from an EMBL/GenBank/DDBJ whole genome shotgun (WGS) entry which is preliminary data.</text>
</comment>
<evidence type="ECO:0000313" key="3">
    <source>
        <dbReference type="Proteomes" id="UP001163046"/>
    </source>
</evidence>
<keyword evidence="3" id="KW-1185">Reference proteome</keyword>
<dbReference type="Proteomes" id="UP001163046">
    <property type="component" value="Unassembled WGS sequence"/>
</dbReference>
<name>A0A9W9ZG84_9CNID</name>
<evidence type="ECO:0000313" key="2">
    <source>
        <dbReference type="EMBL" id="KAJ7380885.1"/>
    </source>
</evidence>
<sequence length="180" mass="20552">MTSRLSGHLPCDSEEIRKSHEAALEQGIAQLEVETFGISTATTEKYLRELTEALDKKLGSWQSENERLTRDSCTSLLKRLKTEHLDPILARLHGVEGAKVTFQDIVAGYNTIEQDYKARATGAKHVCTAVFFEFHPELIKEMQQYLGVLQQLKDFDENLSREIAAKAYQEQERIKLEVRI</sequence>
<reference evidence="2" key="1">
    <citation type="submission" date="2023-01" db="EMBL/GenBank/DDBJ databases">
        <title>Genome assembly of the deep-sea coral Lophelia pertusa.</title>
        <authorList>
            <person name="Herrera S."/>
            <person name="Cordes E."/>
        </authorList>
    </citation>
    <scope>NUCLEOTIDE SEQUENCE</scope>
    <source>
        <strain evidence="2">USNM1676648</strain>
        <tissue evidence="2">Polyp</tissue>
    </source>
</reference>
<dbReference type="GO" id="GO:0005525">
    <property type="term" value="F:GTP binding"/>
    <property type="evidence" value="ECO:0007669"/>
    <property type="project" value="InterPro"/>
</dbReference>
<dbReference type="EMBL" id="MU826351">
    <property type="protein sequence ID" value="KAJ7380885.1"/>
    <property type="molecule type" value="Genomic_DNA"/>
</dbReference>
<dbReference type="Pfam" id="PF02841">
    <property type="entry name" value="GBP_C"/>
    <property type="match status" value="1"/>
</dbReference>
<dbReference type="AlphaFoldDB" id="A0A9W9ZG84"/>
<dbReference type="Gene3D" id="1.20.1000.10">
    <property type="entry name" value="Guanylate-binding protein, C-terminal domain"/>
    <property type="match status" value="1"/>
</dbReference>
<protein>
    <recommendedName>
        <fullName evidence="1">Guanylate-binding protein/Atlastin C-terminal domain-containing protein</fullName>
    </recommendedName>
</protein>
<dbReference type="GO" id="GO:0003924">
    <property type="term" value="F:GTPase activity"/>
    <property type="evidence" value="ECO:0007669"/>
    <property type="project" value="InterPro"/>
</dbReference>
<proteinExistence type="predicted"/>
<dbReference type="InterPro" id="IPR036543">
    <property type="entry name" value="Guanylate-bd_C_sf"/>
</dbReference>
<dbReference type="SUPFAM" id="SSF48340">
    <property type="entry name" value="Interferon-induced guanylate-binding protein 1 (GBP1), C-terminal domain"/>
    <property type="match status" value="1"/>
</dbReference>
<accession>A0A9W9ZG84</accession>
<dbReference type="OrthoDB" id="5985913at2759"/>
<dbReference type="InterPro" id="IPR003191">
    <property type="entry name" value="Guanylate-bd/ATL_C"/>
</dbReference>
<evidence type="ECO:0000259" key="1">
    <source>
        <dbReference type="Pfam" id="PF02841"/>
    </source>
</evidence>
<organism evidence="2 3">
    <name type="scientific">Desmophyllum pertusum</name>
    <dbReference type="NCBI Taxonomy" id="174260"/>
    <lineage>
        <taxon>Eukaryota</taxon>
        <taxon>Metazoa</taxon>
        <taxon>Cnidaria</taxon>
        <taxon>Anthozoa</taxon>
        <taxon>Hexacorallia</taxon>
        <taxon>Scleractinia</taxon>
        <taxon>Caryophylliina</taxon>
        <taxon>Caryophylliidae</taxon>
        <taxon>Desmophyllum</taxon>
    </lineage>
</organism>
<gene>
    <name evidence="2" type="ORF">OS493_004468</name>
</gene>